<protein>
    <submittedName>
        <fullName evidence="1">Uncharacterized protein</fullName>
    </submittedName>
</protein>
<name>A0ABR0MNC7_GOSAR</name>
<comment type="caution">
    <text evidence="1">The sequence shown here is derived from an EMBL/GenBank/DDBJ whole genome shotgun (WGS) entry which is preliminary data.</text>
</comment>
<evidence type="ECO:0000313" key="2">
    <source>
        <dbReference type="Proteomes" id="UP001358586"/>
    </source>
</evidence>
<organism evidence="1 2">
    <name type="scientific">Gossypium arboreum</name>
    <name type="common">Tree cotton</name>
    <name type="synonym">Gossypium nanking</name>
    <dbReference type="NCBI Taxonomy" id="29729"/>
    <lineage>
        <taxon>Eukaryota</taxon>
        <taxon>Viridiplantae</taxon>
        <taxon>Streptophyta</taxon>
        <taxon>Embryophyta</taxon>
        <taxon>Tracheophyta</taxon>
        <taxon>Spermatophyta</taxon>
        <taxon>Magnoliopsida</taxon>
        <taxon>eudicotyledons</taxon>
        <taxon>Gunneridae</taxon>
        <taxon>Pentapetalae</taxon>
        <taxon>rosids</taxon>
        <taxon>malvids</taxon>
        <taxon>Malvales</taxon>
        <taxon>Malvaceae</taxon>
        <taxon>Malvoideae</taxon>
        <taxon>Gossypium</taxon>
    </lineage>
</organism>
<evidence type="ECO:0000313" key="1">
    <source>
        <dbReference type="EMBL" id="KAK5774767.1"/>
    </source>
</evidence>
<dbReference type="Proteomes" id="UP001358586">
    <property type="component" value="Chromosome 12"/>
</dbReference>
<keyword evidence="2" id="KW-1185">Reference proteome</keyword>
<proteinExistence type="predicted"/>
<dbReference type="EMBL" id="JARKNE010000012">
    <property type="protein sequence ID" value="KAK5774767.1"/>
    <property type="molecule type" value="Genomic_DNA"/>
</dbReference>
<accession>A0ABR0MNC7</accession>
<reference evidence="1 2" key="1">
    <citation type="submission" date="2023-03" db="EMBL/GenBank/DDBJ databases">
        <title>WGS of Gossypium arboreum.</title>
        <authorList>
            <person name="Yu D."/>
        </authorList>
    </citation>
    <scope>NUCLEOTIDE SEQUENCE [LARGE SCALE GENOMIC DNA]</scope>
    <source>
        <tissue evidence="1">Leaf</tissue>
    </source>
</reference>
<gene>
    <name evidence="1" type="ORF">PVK06_042623</name>
</gene>
<sequence>MVEGKHRHYQKARPELHQLEICDHFLPPWANPKGAHQVISVHHNMDGAVGDQHHRERRLGAVDAHVRHDDHHRVMVDVKKRQPFHGVTEDDQKGIHEFNDLGEVKYVAPEKERSRW</sequence>